<comment type="function">
    <text evidence="3">May play the central regulatory role in sporulation. It may be an element of the effector pathway responsible for the activation of sporulation genes in response to nutritional stress. Spo0A may act in concert with spo0H (a sigma factor) to control the expression of some genes that are critical to the sporulation process.</text>
</comment>
<dbReference type="PROSITE" id="PS50110">
    <property type="entry name" value="RESPONSE_REGULATORY"/>
    <property type="match status" value="1"/>
</dbReference>
<dbReference type="InterPro" id="IPR036388">
    <property type="entry name" value="WH-like_DNA-bd_sf"/>
</dbReference>
<dbReference type="OrthoDB" id="2066777at2"/>
<dbReference type="Gene3D" id="3.40.50.2300">
    <property type="match status" value="1"/>
</dbReference>
<dbReference type="CDD" id="cd00156">
    <property type="entry name" value="REC"/>
    <property type="match status" value="1"/>
</dbReference>
<dbReference type="InterPro" id="IPR011006">
    <property type="entry name" value="CheY-like_superfamily"/>
</dbReference>
<dbReference type="GO" id="GO:0042173">
    <property type="term" value="P:regulation of sporulation resulting in formation of a cellular spore"/>
    <property type="evidence" value="ECO:0007669"/>
    <property type="project" value="InterPro"/>
</dbReference>
<dbReference type="InterPro" id="IPR016032">
    <property type="entry name" value="Sig_transdc_resp-reg_C-effctor"/>
</dbReference>
<evidence type="ECO:0000256" key="4">
    <source>
        <dbReference type="PROSITE-ProRule" id="PRU00169"/>
    </source>
</evidence>
<dbReference type="SUPFAM" id="SSF46894">
    <property type="entry name" value="C-terminal effector domain of the bipartite response regulators"/>
    <property type="match status" value="1"/>
</dbReference>
<dbReference type="EMBL" id="CYXM01000007">
    <property type="protein sequence ID" value="CUN05017.1"/>
    <property type="molecule type" value="Genomic_DNA"/>
</dbReference>
<keyword evidence="4" id="KW-0597">Phosphoprotein</keyword>
<dbReference type="GO" id="GO:0003677">
    <property type="term" value="F:DNA binding"/>
    <property type="evidence" value="ECO:0007669"/>
    <property type="project" value="UniProtKB-KW"/>
</dbReference>
<dbReference type="InterPro" id="IPR014879">
    <property type="entry name" value="Spo0A_C"/>
</dbReference>
<dbReference type="Proteomes" id="UP000095673">
    <property type="component" value="Unassembled WGS sequence"/>
</dbReference>
<dbReference type="RefSeq" id="WP_055238070.1">
    <property type="nucleotide sequence ID" value="NZ_CYXM01000007.1"/>
</dbReference>
<proteinExistence type="predicted"/>
<dbReference type="Pfam" id="PF08769">
    <property type="entry name" value="Spo0A_C"/>
    <property type="match status" value="1"/>
</dbReference>
<dbReference type="SMART" id="SM00448">
    <property type="entry name" value="REC"/>
    <property type="match status" value="1"/>
</dbReference>
<dbReference type="AlphaFoldDB" id="A0A173TSF4"/>
<dbReference type="GO" id="GO:0000160">
    <property type="term" value="P:phosphorelay signal transduction system"/>
    <property type="evidence" value="ECO:0007669"/>
    <property type="project" value="InterPro"/>
</dbReference>
<dbReference type="GO" id="GO:0005509">
    <property type="term" value="F:calcium ion binding"/>
    <property type="evidence" value="ECO:0007669"/>
    <property type="project" value="InterPro"/>
</dbReference>
<reference evidence="6 7" key="1">
    <citation type="submission" date="2015-09" db="EMBL/GenBank/DDBJ databases">
        <authorList>
            <consortium name="Pathogen Informatics"/>
        </authorList>
    </citation>
    <scope>NUCLEOTIDE SEQUENCE [LARGE SCALE GENOMIC DNA]</scope>
    <source>
        <strain evidence="6 7">2789STDY5834968</strain>
    </source>
</reference>
<organism evidence="6 7">
    <name type="scientific">Agathobacter rectalis</name>
    <dbReference type="NCBI Taxonomy" id="39491"/>
    <lineage>
        <taxon>Bacteria</taxon>
        <taxon>Bacillati</taxon>
        <taxon>Bacillota</taxon>
        <taxon>Clostridia</taxon>
        <taxon>Lachnospirales</taxon>
        <taxon>Lachnospiraceae</taxon>
        <taxon>Agathobacter</taxon>
    </lineage>
</organism>
<dbReference type="InterPro" id="IPR001789">
    <property type="entry name" value="Sig_transdc_resp-reg_receiver"/>
</dbReference>
<feature type="modified residue" description="4-aspartylphosphate" evidence="4">
    <location>
        <position position="59"/>
    </location>
</feature>
<evidence type="ECO:0000256" key="1">
    <source>
        <dbReference type="ARBA" id="ARBA00018672"/>
    </source>
</evidence>
<sequence>MKNQRELTVLLIEDDQFACEEIRNYIDQLDDMHLLGITDDSNKALDMVQYCIPDAIILDLELHEGGGNGLFFLSKLHDLGLEKLPYILITTQNTSNVTLEAARQLGADFIITKYERDYSAQKPVELLRMMRNAIQRHSTPNTTVPTLSPAEQNRKLTIRIHRELDAIGISPKAIGYEYLTEAIIIATNEPVPNLSRAIASKHAGKTPASVERAMQNAINRAWSNGNPEDLARNYTAVINYKRGVPTLTEFIYHYANRFRNEL</sequence>
<dbReference type="Pfam" id="PF00072">
    <property type="entry name" value="Response_reg"/>
    <property type="match status" value="1"/>
</dbReference>
<dbReference type="GO" id="GO:0005737">
    <property type="term" value="C:cytoplasm"/>
    <property type="evidence" value="ECO:0007669"/>
    <property type="project" value="InterPro"/>
</dbReference>
<keyword evidence="2" id="KW-0238">DNA-binding</keyword>
<accession>A0A173TSF4</accession>
<evidence type="ECO:0000313" key="6">
    <source>
        <dbReference type="EMBL" id="CUN05017.1"/>
    </source>
</evidence>
<dbReference type="SUPFAM" id="SSF52172">
    <property type="entry name" value="CheY-like"/>
    <property type="match status" value="1"/>
</dbReference>
<evidence type="ECO:0000256" key="2">
    <source>
        <dbReference type="ARBA" id="ARBA00023125"/>
    </source>
</evidence>
<evidence type="ECO:0000259" key="5">
    <source>
        <dbReference type="PROSITE" id="PS50110"/>
    </source>
</evidence>
<evidence type="ECO:0000256" key="3">
    <source>
        <dbReference type="ARBA" id="ARBA00024867"/>
    </source>
</evidence>
<protein>
    <recommendedName>
        <fullName evidence="1">Stage 0 sporulation protein A homolog</fullName>
    </recommendedName>
</protein>
<gene>
    <name evidence="6" type="primary">spo0A_2</name>
    <name evidence="6" type="ORF">ERS852580_01752</name>
</gene>
<dbReference type="Gene3D" id="1.10.10.10">
    <property type="entry name" value="Winged helix-like DNA-binding domain superfamily/Winged helix DNA-binding domain"/>
    <property type="match status" value="1"/>
</dbReference>
<name>A0A173TSF4_9FIRM</name>
<feature type="domain" description="Response regulatory" evidence="5">
    <location>
        <begin position="8"/>
        <end position="128"/>
    </location>
</feature>
<dbReference type="GO" id="GO:0003700">
    <property type="term" value="F:DNA-binding transcription factor activity"/>
    <property type="evidence" value="ECO:0007669"/>
    <property type="project" value="InterPro"/>
</dbReference>
<evidence type="ECO:0000313" key="7">
    <source>
        <dbReference type="Proteomes" id="UP000095673"/>
    </source>
</evidence>